<protein>
    <recommendedName>
        <fullName evidence="3">Lipoprotein</fullName>
    </recommendedName>
</protein>
<dbReference type="PROSITE" id="PS51257">
    <property type="entry name" value="PROKAR_LIPOPROTEIN"/>
    <property type="match status" value="1"/>
</dbReference>
<dbReference type="Gene3D" id="3.55.50.30">
    <property type="match status" value="1"/>
</dbReference>
<accession>A0ABX8DF32</accession>
<name>A0ABX8DF32_9GAMM</name>
<dbReference type="Proteomes" id="UP000676428">
    <property type="component" value="Chromosome"/>
</dbReference>
<dbReference type="RefSeq" id="WP_213681974.1">
    <property type="nucleotide sequence ID" value="NZ_CP074572.1"/>
</dbReference>
<gene>
    <name evidence="1" type="ORF">KHX94_00520</name>
</gene>
<dbReference type="EMBL" id="CP074572">
    <property type="protein sequence ID" value="QVK23343.1"/>
    <property type="molecule type" value="Genomic_DNA"/>
</dbReference>
<organism evidence="1 2">
    <name type="scientific">Shewanella dokdonensis</name>
    <dbReference type="NCBI Taxonomy" id="712036"/>
    <lineage>
        <taxon>Bacteria</taxon>
        <taxon>Pseudomonadati</taxon>
        <taxon>Pseudomonadota</taxon>
        <taxon>Gammaproteobacteria</taxon>
        <taxon>Alteromonadales</taxon>
        <taxon>Shewanellaceae</taxon>
        <taxon>Shewanella</taxon>
    </lineage>
</organism>
<sequence>MKGFISVLSAILLVGCATTPNQLNSVNGHCDKVSSYDIDFSRFDEVAQQLSHATGCFIKADLSDVGNVKPNPVKGNMSIRSAIAVAIRGTELKIINQDKDSIEIGRK</sequence>
<proteinExistence type="predicted"/>
<reference evidence="1 2" key="1">
    <citation type="journal article" date="2012" name="Int. J. Syst. Evol. Microbiol.">
        <title>Shewanella dokdonensis sp. nov., isolated from seawater.</title>
        <authorList>
            <person name="Sung H.R."/>
            <person name="Yoon J.H."/>
            <person name="Ghim S.Y."/>
        </authorList>
    </citation>
    <scope>NUCLEOTIDE SEQUENCE [LARGE SCALE GENOMIC DNA]</scope>
    <source>
        <strain evidence="1 2">DSM 23626</strain>
    </source>
</reference>
<evidence type="ECO:0000313" key="1">
    <source>
        <dbReference type="EMBL" id="QVK23343.1"/>
    </source>
</evidence>
<evidence type="ECO:0000313" key="2">
    <source>
        <dbReference type="Proteomes" id="UP000676428"/>
    </source>
</evidence>
<evidence type="ECO:0008006" key="3">
    <source>
        <dbReference type="Google" id="ProtNLM"/>
    </source>
</evidence>
<keyword evidence="2" id="KW-1185">Reference proteome</keyword>